<dbReference type="STRING" id="39947.A0A0P0VBG1"/>
<name>A0A0P0VBG1_ORYSJ</name>
<feature type="domain" description="Reverse transcriptase zinc-binding" evidence="1">
    <location>
        <begin position="152"/>
        <end position="234"/>
    </location>
</feature>
<reference evidence="3" key="1">
    <citation type="journal article" date="2005" name="Nature">
        <title>The map-based sequence of the rice genome.</title>
        <authorList>
            <consortium name="International rice genome sequencing project (IRGSP)"/>
            <person name="Matsumoto T."/>
            <person name="Wu J."/>
            <person name="Kanamori H."/>
            <person name="Katayose Y."/>
            <person name="Fujisawa M."/>
            <person name="Namiki N."/>
            <person name="Mizuno H."/>
            <person name="Yamamoto K."/>
            <person name="Antonio B.A."/>
            <person name="Baba T."/>
            <person name="Sakata K."/>
            <person name="Nagamura Y."/>
            <person name="Aoki H."/>
            <person name="Arikawa K."/>
            <person name="Arita K."/>
            <person name="Bito T."/>
            <person name="Chiden Y."/>
            <person name="Fujitsuka N."/>
            <person name="Fukunaka R."/>
            <person name="Hamada M."/>
            <person name="Harada C."/>
            <person name="Hayashi A."/>
            <person name="Hijishita S."/>
            <person name="Honda M."/>
            <person name="Hosokawa S."/>
            <person name="Ichikawa Y."/>
            <person name="Idonuma A."/>
            <person name="Iijima M."/>
            <person name="Ikeda M."/>
            <person name="Ikeno M."/>
            <person name="Ito K."/>
            <person name="Ito S."/>
            <person name="Ito T."/>
            <person name="Ito Y."/>
            <person name="Ito Y."/>
            <person name="Iwabuchi A."/>
            <person name="Kamiya K."/>
            <person name="Karasawa W."/>
            <person name="Kurita K."/>
            <person name="Katagiri S."/>
            <person name="Kikuta A."/>
            <person name="Kobayashi H."/>
            <person name="Kobayashi N."/>
            <person name="Machita K."/>
            <person name="Maehara T."/>
            <person name="Masukawa M."/>
            <person name="Mizubayashi T."/>
            <person name="Mukai Y."/>
            <person name="Nagasaki H."/>
            <person name="Nagata Y."/>
            <person name="Naito S."/>
            <person name="Nakashima M."/>
            <person name="Nakama Y."/>
            <person name="Nakamichi Y."/>
            <person name="Nakamura M."/>
            <person name="Meguro A."/>
            <person name="Negishi M."/>
            <person name="Ohta I."/>
            <person name="Ohta T."/>
            <person name="Okamoto M."/>
            <person name="Ono N."/>
            <person name="Saji S."/>
            <person name="Sakaguchi M."/>
            <person name="Sakai K."/>
            <person name="Shibata M."/>
            <person name="Shimokawa T."/>
            <person name="Song J."/>
            <person name="Takazaki Y."/>
            <person name="Terasawa K."/>
            <person name="Tsugane M."/>
            <person name="Tsuji K."/>
            <person name="Ueda S."/>
            <person name="Waki K."/>
            <person name="Yamagata H."/>
            <person name="Yamamoto M."/>
            <person name="Yamamoto S."/>
            <person name="Yamane H."/>
            <person name="Yoshiki S."/>
            <person name="Yoshihara R."/>
            <person name="Yukawa K."/>
            <person name="Zhong H."/>
            <person name="Yano M."/>
            <person name="Yuan Q."/>
            <person name="Ouyang S."/>
            <person name="Liu J."/>
            <person name="Jones K.M."/>
            <person name="Gansberger K."/>
            <person name="Moffat K."/>
            <person name="Hill J."/>
            <person name="Bera J."/>
            <person name="Fadrosh D."/>
            <person name="Jin S."/>
            <person name="Johri S."/>
            <person name="Kim M."/>
            <person name="Overton L."/>
            <person name="Reardon M."/>
            <person name="Tsitrin T."/>
            <person name="Vuong H."/>
            <person name="Weaver B."/>
            <person name="Ciecko A."/>
            <person name="Tallon L."/>
            <person name="Jackson J."/>
            <person name="Pai G."/>
            <person name="Aken S.V."/>
            <person name="Utterback T."/>
            <person name="Reidmuller S."/>
            <person name="Feldblyum T."/>
            <person name="Hsiao J."/>
            <person name="Zismann V."/>
            <person name="Iobst S."/>
            <person name="de Vazeille A.R."/>
            <person name="Buell C.R."/>
            <person name="Ying K."/>
            <person name="Li Y."/>
            <person name="Lu T."/>
            <person name="Huang Y."/>
            <person name="Zhao Q."/>
            <person name="Feng Q."/>
            <person name="Zhang L."/>
            <person name="Zhu J."/>
            <person name="Weng Q."/>
            <person name="Mu J."/>
            <person name="Lu Y."/>
            <person name="Fan D."/>
            <person name="Liu Y."/>
            <person name="Guan J."/>
            <person name="Zhang Y."/>
            <person name="Yu S."/>
            <person name="Liu X."/>
            <person name="Zhang Y."/>
            <person name="Hong G."/>
            <person name="Han B."/>
            <person name="Choisne N."/>
            <person name="Demange N."/>
            <person name="Orjeda G."/>
            <person name="Samain S."/>
            <person name="Cattolico L."/>
            <person name="Pelletier E."/>
            <person name="Couloux A."/>
            <person name="Segurens B."/>
            <person name="Wincker P."/>
            <person name="D'Hont A."/>
            <person name="Scarpelli C."/>
            <person name="Weissenbach J."/>
            <person name="Salanoubat M."/>
            <person name="Quetier F."/>
            <person name="Yu Y."/>
            <person name="Kim H.R."/>
            <person name="Rambo T."/>
            <person name="Currie J."/>
            <person name="Collura K."/>
            <person name="Luo M."/>
            <person name="Yang T."/>
            <person name="Ammiraju J.S.S."/>
            <person name="Engler F."/>
            <person name="Soderlund C."/>
            <person name="Wing R.A."/>
            <person name="Palmer L.E."/>
            <person name="de la Bastide M."/>
            <person name="Spiegel L."/>
            <person name="Nascimento L."/>
            <person name="Zutavern T."/>
            <person name="O'Shaughnessy A."/>
            <person name="Dike S."/>
            <person name="Dedhia N."/>
            <person name="Preston R."/>
            <person name="Balija V."/>
            <person name="McCombie W.R."/>
            <person name="Chow T."/>
            <person name="Chen H."/>
            <person name="Chung M."/>
            <person name="Chen C."/>
            <person name="Shaw J."/>
            <person name="Wu H."/>
            <person name="Hsiao K."/>
            <person name="Chao Y."/>
            <person name="Chu M."/>
            <person name="Cheng C."/>
            <person name="Hour A."/>
            <person name="Lee P."/>
            <person name="Lin S."/>
            <person name="Lin Y."/>
            <person name="Liou J."/>
            <person name="Liu S."/>
            <person name="Hsing Y."/>
            <person name="Raghuvanshi S."/>
            <person name="Mohanty A."/>
            <person name="Bharti A.K."/>
            <person name="Gaur A."/>
            <person name="Gupta V."/>
            <person name="Kumar D."/>
            <person name="Ravi V."/>
            <person name="Vij S."/>
            <person name="Kapur A."/>
            <person name="Khurana P."/>
            <person name="Khurana P."/>
            <person name="Khurana J.P."/>
            <person name="Tyagi A.K."/>
            <person name="Gaikwad K."/>
            <person name="Singh A."/>
            <person name="Dalal V."/>
            <person name="Srivastava S."/>
            <person name="Dixit A."/>
            <person name="Pal A.K."/>
            <person name="Ghazi I.A."/>
            <person name="Yadav M."/>
            <person name="Pandit A."/>
            <person name="Bhargava A."/>
            <person name="Sureshbabu K."/>
            <person name="Batra K."/>
            <person name="Sharma T.R."/>
            <person name="Mohapatra T."/>
            <person name="Singh N.K."/>
            <person name="Messing J."/>
            <person name="Nelson A.B."/>
            <person name="Fuks G."/>
            <person name="Kavchok S."/>
            <person name="Keizer G."/>
            <person name="Linton E."/>
            <person name="Llaca V."/>
            <person name="Song R."/>
            <person name="Tanyolac B."/>
            <person name="Young S."/>
            <person name="Ho-Il K."/>
            <person name="Hahn J.H."/>
            <person name="Sangsakoo G."/>
            <person name="Vanavichit A."/>
            <person name="de Mattos Luiz.A.T."/>
            <person name="Zimmer P.D."/>
            <person name="Malone G."/>
            <person name="Dellagostin O."/>
            <person name="de Oliveira A.C."/>
            <person name="Bevan M."/>
            <person name="Bancroft I."/>
            <person name="Minx P."/>
            <person name="Cordum H."/>
            <person name="Wilson R."/>
            <person name="Cheng Z."/>
            <person name="Jin W."/>
            <person name="Jiang J."/>
            <person name="Leong S.A."/>
            <person name="Iwama H."/>
            <person name="Gojobori T."/>
            <person name="Itoh T."/>
            <person name="Niimura Y."/>
            <person name="Fujii Y."/>
            <person name="Habara T."/>
            <person name="Sakai H."/>
            <person name="Sato Y."/>
            <person name="Wilson G."/>
            <person name="Kumar K."/>
            <person name="McCouch S."/>
            <person name="Juretic N."/>
            <person name="Hoen D."/>
            <person name="Wright S."/>
            <person name="Bruskiewich R."/>
            <person name="Bureau T."/>
            <person name="Miyao A."/>
            <person name="Hirochika H."/>
            <person name="Nishikawa T."/>
            <person name="Kadowaki K."/>
            <person name="Sugiura M."/>
            <person name="Burr B."/>
            <person name="Sasaki T."/>
        </authorList>
    </citation>
    <scope>NUCLEOTIDE SEQUENCE [LARGE SCALE GENOMIC DNA]</scope>
    <source>
        <strain evidence="3">cv. Nipponbare</strain>
    </source>
</reference>
<reference evidence="2 3" key="3">
    <citation type="journal article" date="2013" name="Rice">
        <title>Improvement of the Oryza sativa Nipponbare reference genome using next generation sequence and optical map data.</title>
        <authorList>
            <person name="Kawahara Y."/>
            <person name="de la Bastide M."/>
            <person name="Hamilton J.P."/>
            <person name="Kanamori H."/>
            <person name="McCombie W.R."/>
            <person name="Ouyang S."/>
            <person name="Schwartz D.C."/>
            <person name="Tanaka T."/>
            <person name="Wu J."/>
            <person name="Zhou S."/>
            <person name="Childs K.L."/>
            <person name="Davidson R.M."/>
            <person name="Lin H."/>
            <person name="Quesada-Ocampo L."/>
            <person name="Vaillancourt B."/>
            <person name="Sakai H."/>
            <person name="Lee S.S."/>
            <person name="Kim J."/>
            <person name="Numa H."/>
            <person name="Itoh T."/>
            <person name="Buell C.R."/>
            <person name="Matsumoto T."/>
        </authorList>
    </citation>
    <scope>NUCLEOTIDE SEQUENCE [LARGE SCALE GENOMIC DNA]</scope>
    <source>
        <strain evidence="3">cv. Nipponbare</strain>
    </source>
</reference>
<dbReference type="Proteomes" id="UP000059680">
    <property type="component" value="Chromosome 1"/>
</dbReference>
<dbReference type="FunCoup" id="A0A0P0VBG1">
    <property type="interactions" value="9"/>
</dbReference>
<evidence type="ECO:0000259" key="1">
    <source>
        <dbReference type="Pfam" id="PF13966"/>
    </source>
</evidence>
<sequence>MEGWGSKTELLNYFGQALRLKWHVNKLQHKNRPWTMVDYQLGREVDKIFQSIAEFVVGNGKKPRMQSSDLRTGLGGQHCLEMAHSLDLCGQITTDGGSSANEQNNRWVRDLRGSLSNEALAQYFELWSKLQMIHLSQEDDTIRCKLTPDGQFSSSSAYDLFFKSMELCTVGELIWHTKAPAKIRFFMWLAAKGRCLTADNLQKRGWPHSDCCNLCSRKPEDCTHLFTKCDYTVRVCRMMRSWISVSFPVPGLDDLSLTAWWMQARRCFRECYRGNFDRGC</sequence>
<protein>
    <submittedName>
        <fullName evidence="2">Os01g0891650 protein</fullName>
    </submittedName>
</protein>
<reference evidence="2 3" key="2">
    <citation type="journal article" date="2013" name="Plant Cell Physiol.">
        <title>Rice Annotation Project Database (RAP-DB): an integrative and interactive database for rice genomics.</title>
        <authorList>
            <person name="Sakai H."/>
            <person name="Lee S.S."/>
            <person name="Tanaka T."/>
            <person name="Numa H."/>
            <person name="Kim J."/>
            <person name="Kawahara Y."/>
            <person name="Wakimoto H."/>
            <person name="Yang C.C."/>
            <person name="Iwamoto M."/>
            <person name="Abe T."/>
            <person name="Yamada Y."/>
            <person name="Muto A."/>
            <person name="Inokuchi H."/>
            <person name="Ikemura T."/>
            <person name="Matsumoto T."/>
            <person name="Sasaki T."/>
            <person name="Itoh T."/>
        </authorList>
    </citation>
    <scope>NUCLEOTIDE SEQUENCE [LARGE SCALE GENOMIC DNA]</scope>
    <source>
        <strain evidence="3">cv. Nipponbare</strain>
    </source>
</reference>
<dbReference type="InterPro" id="IPR026960">
    <property type="entry name" value="RVT-Znf"/>
</dbReference>
<dbReference type="Pfam" id="PF13966">
    <property type="entry name" value="zf-RVT"/>
    <property type="match status" value="1"/>
</dbReference>
<gene>
    <name evidence="2" type="ordered locus">Os01g0891650</name>
    <name evidence="2" type="ORF">OSNPB_010891650</name>
</gene>
<dbReference type="EMBL" id="AP014957">
    <property type="protein sequence ID" value="BAS75668.1"/>
    <property type="molecule type" value="Genomic_DNA"/>
</dbReference>
<evidence type="ECO:0000313" key="3">
    <source>
        <dbReference type="Proteomes" id="UP000059680"/>
    </source>
</evidence>
<accession>A0A0P0VBG1</accession>
<keyword evidence="3" id="KW-1185">Reference proteome</keyword>
<dbReference type="InParanoid" id="A0A0P0VBG1"/>
<dbReference type="AlphaFoldDB" id="A0A0P0VBG1"/>
<proteinExistence type="predicted"/>
<organism evidence="2 3">
    <name type="scientific">Oryza sativa subsp. japonica</name>
    <name type="common">Rice</name>
    <dbReference type="NCBI Taxonomy" id="39947"/>
    <lineage>
        <taxon>Eukaryota</taxon>
        <taxon>Viridiplantae</taxon>
        <taxon>Streptophyta</taxon>
        <taxon>Embryophyta</taxon>
        <taxon>Tracheophyta</taxon>
        <taxon>Spermatophyta</taxon>
        <taxon>Magnoliopsida</taxon>
        <taxon>Liliopsida</taxon>
        <taxon>Poales</taxon>
        <taxon>Poaceae</taxon>
        <taxon>BOP clade</taxon>
        <taxon>Oryzoideae</taxon>
        <taxon>Oryzeae</taxon>
        <taxon>Oryzinae</taxon>
        <taxon>Oryza</taxon>
        <taxon>Oryza sativa</taxon>
    </lineage>
</organism>
<evidence type="ECO:0000313" key="2">
    <source>
        <dbReference type="EMBL" id="BAS75668.1"/>
    </source>
</evidence>
<dbReference type="PaxDb" id="39947-A0A0P0VBG1"/>